<gene>
    <name evidence="2" type="ORF">AN963_00160</name>
</gene>
<evidence type="ECO:0000313" key="3">
    <source>
        <dbReference type="Proteomes" id="UP000051063"/>
    </source>
</evidence>
<reference evidence="2 3" key="1">
    <citation type="submission" date="2015-09" db="EMBL/GenBank/DDBJ databases">
        <title>Genome sequencing project for genomic taxonomy and phylogenomics of Bacillus-like bacteria.</title>
        <authorList>
            <person name="Liu B."/>
            <person name="Wang J."/>
            <person name="Zhu Y."/>
            <person name="Liu G."/>
            <person name="Chen Q."/>
            <person name="Chen Z."/>
            <person name="Lan J."/>
            <person name="Che J."/>
            <person name="Ge C."/>
            <person name="Shi H."/>
            <person name="Pan Z."/>
            <person name="Liu X."/>
        </authorList>
    </citation>
    <scope>NUCLEOTIDE SEQUENCE [LARGE SCALE GENOMIC DNA]</scope>
    <source>
        <strain evidence="2 3">DSM 8552</strain>
    </source>
</reference>
<dbReference type="RefSeq" id="WP_055742557.1">
    <property type="nucleotide sequence ID" value="NZ_LJJB01000007.1"/>
</dbReference>
<evidence type="ECO:0000256" key="1">
    <source>
        <dbReference type="SAM" id="MobiDB-lite"/>
    </source>
</evidence>
<sequence length="481" mass="51621">MFSFLFGRKKKDGSTEKNTADADSFLGSQLGSYAARHEAEASHAAVEGMDSLRRMADNLKNVGVDQKQGNLFEIIEATKFNMDAASKGADIRAYVTALEGDPHAKADILIRSGDKVLDEVQAKSSNNAARLTRMVSDEKYRGMQKLVNAEKADRVRELAENRANSGSIYTEEYRDTLKNVKGKLTHNEISSSGTSYDETIRATEDTAAYSSKLEWDQFKKEIGVTSGQAAAASAVIGGAMSLIKNGVAVSKGQVSLEQAAKNAMKDTGAAGMRGASTGAISTGIRTAAQKAGIDALAKSNVATSIAAGVVDMGVTVLRYAKGEITSEQAMEKIGQTGVSTTSSIYAGAAAGAVFGPVGAVVGSMAGYMIATGLYQSSLSILKEAKLAEVEAQRVMALCEAATLEIRRRREEFEFAMKQKLQYNEREFKKCFHLIDSGLATDRFVDTVVALEGFAHVFGKELKLSKFSDFDQHMKRDKPLIL</sequence>
<name>A0ABR5N9P0_BRECH</name>
<accession>A0ABR5N9P0</accession>
<evidence type="ECO:0000313" key="2">
    <source>
        <dbReference type="EMBL" id="KQL48280.1"/>
    </source>
</evidence>
<comment type="caution">
    <text evidence="2">The sequence shown here is derived from an EMBL/GenBank/DDBJ whole genome shotgun (WGS) entry which is preliminary data.</text>
</comment>
<proteinExistence type="predicted"/>
<keyword evidence="3" id="KW-1185">Reference proteome</keyword>
<protein>
    <recommendedName>
        <fullName evidence="4">Tail tape measure protein</fullName>
    </recommendedName>
</protein>
<evidence type="ECO:0008006" key="4">
    <source>
        <dbReference type="Google" id="ProtNLM"/>
    </source>
</evidence>
<dbReference type="Proteomes" id="UP000051063">
    <property type="component" value="Unassembled WGS sequence"/>
</dbReference>
<feature type="region of interest" description="Disordered" evidence="1">
    <location>
        <begin position="1"/>
        <end position="21"/>
    </location>
</feature>
<organism evidence="2 3">
    <name type="scientific">Brevibacillus choshinensis</name>
    <dbReference type="NCBI Taxonomy" id="54911"/>
    <lineage>
        <taxon>Bacteria</taxon>
        <taxon>Bacillati</taxon>
        <taxon>Bacillota</taxon>
        <taxon>Bacilli</taxon>
        <taxon>Bacillales</taxon>
        <taxon>Paenibacillaceae</taxon>
        <taxon>Brevibacillus</taxon>
    </lineage>
</organism>
<dbReference type="EMBL" id="LJJB01000007">
    <property type="protein sequence ID" value="KQL48280.1"/>
    <property type="molecule type" value="Genomic_DNA"/>
</dbReference>